<dbReference type="InterPro" id="IPR004827">
    <property type="entry name" value="bZIP"/>
</dbReference>
<dbReference type="AlphaFoldDB" id="A0A6A6W4P5"/>
<dbReference type="GO" id="GO:0003700">
    <property type="term" value="F:DNA-binding transcription factor activity"/>
    <property type="evidence" value="ECO:0007669"/>
    <property type="project" value="InterPro"/>
</dbReference>
<dbReference type="Proteomes" id="UP000799437">
    <property type="component" value="Unassembled WGS sequence"/>
</dbReference>
<dbReference type="PROSITE" id="PS00036">
    <property type="entry name" value="BZIP_BASIC"/>
    <property type="match status" value="1"/>
</dbReference>
<dbReference type="PANTHER" id="PTHR42070">
    <property type="entry name" value="FILAMENT ASSOCIATED PROTEIN, PUTATIVE (AFU_ORTHOLOGUE AFUA_8G06630)-RELATED"/>
    <property type="match status" value="1"/>
</dbReference>
<dbReference type="RefSeq" id="XP_033600349.1">
    <property type="nucleotide sequence ID" value="XM_033741143.1"/>
</dbReference>
<protein>
    <recommendedName>
        <fullName evidence="2">BZIP domain-containing protein</fullName>
    </recommendedName>
</protein>
<name>A0A6A6W4P5_9PEZI</name>
<feature type="region of interest" description="Disordered" evidence="1">
    <location>
        <begin position="1"/>
        <end position="33"/>
    </location>
</feature>
<feature type="domain" description="BZIP" evidence="2">
    <location>
        <begin position="14"/>
        <end position="29"/>
    </location>
</feature>
<dbReference type="GeneID" id="54482197"/>
<dbReference type="Gene3D" id="1.20.5.170">
    <property type="match status" value="1"/>
</dbReference>
<dbReference type="OrthoDB" id="4505928at2759"/>
<dbReference type="EMBL" id="ML996572">
    <property type="protein sequence ID" value="KAF2757898.1"/>
    <property type="molecule type" value="Genomic_DNA"/>
</dbReference>
<evidence type="ECO:0000313" key="3">
    <source>
        <dbReference type="EMBL" id="KAF2757898.1"/>
    </source>
</evidence>
<organism evidence="3 4">
    <name type="scientific">Pseudovirgaria hyperparasitica</name>
    <dbReference type="NCBI Taxonomy" id="470096"/>
    <lineage>
        <taxon>Eukaryota</taxon>
        <taxon>Fungi</taxon>
        <taxon>Dikarya</taxon>
        <taxon>Ascomycota</taxon>
        <taxon>Pezizomycotina</taxon>
        <taxon>Dothideomycetes</taxon>
        <taxon>Dothideomycetes incertae sedis</taxon>
        <taxon>Acrospermales</taxon>
        <taxon>Acrospermaceae</taxon>
        <taxon>Pseudovirgaria</taxon>
    </lineage>
</organism>
<dbReference type="InterPro" id="IPR046347">
    <property type="entry name" value="bZIP_sf"/>
</dbReference>
<evidence type="ECO:0000313" key="4">
    <source>
        <dbReference type="Proteomes" id="UP000799437"/>
    </source>
</evidence>
<sequence length="228" mass="25255">MTKAKSGEARSPAKEQLRNRESQRQSRERRKEYVLDLERRLRDYERAGSQASSAMQEAARQVVQENHGLRALLYHLGHNDAYINEFLRFNHARLNGATTESYSQLSQRKMVSETLAAMPSTPIDARAPFSAQIKQPLNNAGAITPKQHRVPVQEAEAVRGAVQIDTGTGVHADASKDTMDCEEAARLIASFRGHHSTDQIWPELGCSSAKRCAVKNSIIMSLADGEGS</sequence>
<evidence type="ECO:0000256" key="1">
    <source>
        <dbReference type="SAM" id="MobiDB-lite"/>
    </source>
</evidence>
<proteinExistence type="predicted"/>
<accession>A0A6A6W4P5</accession>
<dbReference type="PANTHER" id="PTHR42070:SF1">
    <property type="entry name" value="FILAMENT ASSOCIATED PROTEIN, PUTATIVE (AFU_ORTHOLOGUE AFUA_8G06630)-RELATED"/>
    <property type="match status" value="1"/>
</dbReference>
<keyword evidence="4" id="KW-1185">Reference proteome</keyword>
<dbReference type="SUPFAM" id="SSF57959">
    <property type="entry name" value="Leucine zipper domain"/>
    <property type="match status" value="1"/>
</dbReference>
<evidence type="ECO:0000259" key="2">
    <source>
        <dbReference type="PROSITE" id="PS00036"/>
    </source>
</evidence>
<gene>
    <name evidence="3" type="ORF">EJ05DRAFT_371038</name>
</gene>
<reference evidence="3" key="1">
    <citation type="journal article" date="2020" name="Stud. Mycol.">
        <title>101 Dothideomycetes genomes: a test case for predicting lifestyles and emergence of pathogens.</title>
        <authorList>
            <person name="Haridas S."/>
            <person name="Albert R."/>
            <person name="Binder M."/>
            <person name="Bloem J."/>
            <person name="Labutti K."/>
            <person name="Salamov A."/>
            <person name="Andreopoulos B."/>
            <person name="Baker S."/>
            <person name="Barry K."/>
            <person name="Bills G."/>
            <person name="Bluhm B."/>
            <person name="Cannon C."/>
            <person name="Castanera R."/>
            <person name="Culley D."/>
            <person name="Daum C."/>
            <person name="Ezra D."/>
            <person name="Gonzalez J."/>
            <person name="Henrissat B."/>
            <person name="Kuo A."/>
            <person name="Liang C."/>
            <person name="Lipzen A."/>
            <person name="Lutzoni F."/>
            <person name="Magnuson J."/>
            <person name="Mondo S."/>
            <person name="Nolan M."/>
            <person name="Ohm R."/>
            <person name="Pangilinan J."/>
            <person name="Park H.-J."/>
            <person name="Ramirez L."/>
            <person name="Alfaro M."/>
            <person name="Sun H."/>
            <person name="Tritt A."/>
            <person name="Yoshinaga Y."/>
            <person name="Zwiers L.-H."/>
            <person name="Turgeon B."/>
            <person name="Goodwin S."/>
            <person name="Spatafora J."/>
            <person name="Crous P."/>
            <person name="Grigoriev I."/>
        </authorList>
    </citation>
    <scope>NUCLEOTIDE SEQUENCE</scope>
    <source>
        <strain evidence="3">CBS 121739</strain>
    </source>
</reference>